<accession>A0A1J5TYY8</accession>
<sequence length="100" mass="10526">MQDTTELIGNTIKDAVVGGTISAVGGAQMGHLDIVYKIGEPQAVVGVIYWDGLSRSPSFGHMEADTIFAYEFGHTVYGGGYNDHPHTDLGGGLANVNQCL</sequence>
<dbReference type="RefSeq" id="WP_071563524.1">
    <property type="nucleotide sequence ID" value="NZ_MIQH01000332.1"/>
</dbReference>
<name>A0A1J5TYY8_9GAMM</name>
<evidence type="ECO:0000313" key="2">
    <source>
        <dbReference type="Proteomes" id="UP000182798"/>
    </source>
</evidence>
<gene>
    <name evidence="1" type="ORF">BGC33_06475</name>
</gene>
<dbReference type="EMBL" id="MIQH01000332">
    <property type="protein sequence ID" value="OIR25420.1"/>
    <property type="molecule type" value="Genomic_DNA"/>
</dbReference>
<proteinExistence type="predicted"/>
<protein>
    <submittedName>
        <fullName evidence="1">Uncharacterized protein</fullName>
    </submittedName>
</protein>
<dbReference type="Proteomes" id="UP000182798">
    <property type="component" value="Unassembled WGS sequence"/>
</dbReference>
<evidence type="ECO:0000313" key="1">
    <source>
        <dbReference type="EMBL" id="OIR25420.1"/>
    </source>
</evidence>
<dbReference type="AlphaFoldDB" id="A0A1J5TYY8"/>
<organism evidence="1 2">
    <name type="scientific">Bathymodiolus thermophilus thioautotrophic gill symbiont</name>
    <dbReference type="NCBI Taxonomy" id="2360"/>
    <lineage>
        <taxon>Bacteria</taxon>
        <taxon>Pseudomonadati</taxon>
        <taxon>Pseudomonadota</taxon>
        <taxon>Gammaproteobacteria</taxon>
        <taxon>sulfur-oxidizing symbionts</taxon>
    </lineage>
</organism>
<comment type="caution">
    <text evidence="1">The sequence shown here is derived from an EMBL/GenBank/DDBJ whole genome shotgun (WGS) entry which is preliminary data.</text>
</comment>
<reference evidence="2" key="1">
    <citation type="submission" date="2016-09" db="EMBL/GenBank/DDBJ databases">
        <title>Genome Sequence of Bathymodiolus thermophilus sulfur-oxidizing gill endosymbiont.</title>
        <authorList>
            <person name="Ponnudurai R."/>
            <person name="Kleiner M."/>
            <person name="Sayavedra L."/>
            <person name="Thuermer A."/>
            <person name="Felbeck H."/>
            <person name="Schlueter R."/>
            <person name="Schweder T."/>
            <person name="Markert S."/>
        </authorList>
    </citation>
    <scope>NUCLEOTIDE SEQUENCE [LARGE SCALE GENOMIC DNA]</scope>
    <source>
        <strain evidence="2">BAT/CrabSpa'14</strain>
    </source>
</reference>